<reference evidence="3 4" key="1">
    <citation type="journal article" date="2019" name="ACS Chem. Biol.">
        <title>Identification and Mobilization of a Cryptic Antibiotic Biosynthesis Gene Locus from a Human-Pathogenic Nocardia Isolate.</title>
        <authorList>
            <person name="Herisse M."/>
            <person name="Ishida K."/>
            <person name="Porter J.L."/>
            <person name="Howden B."/>
            <person name="Hertweck C."/>
            <person name="Stinear T.P."/>
            <person name="Pidot S.J."/>
        </authorList>
    </citation>
    <scope>NUCLEOTIDE SEQUENCE [LARGE SCALE GENOMIC DNA]</scope>
    <source>
        <strain evidence="3 4">AUSMDU00024985</strain>
    </source>
</reference>
<organism evidence="3 4">
    <name type="scientific">Nocardia brasiliensis</name>
    <dbReference type="NCBI Taxonomy" id="37326"/>
    <lineage>
        <taxon>Bacteria</taxon>
        <taxon>Bacillati</taxon>
        <taxon>Actinomycetota</taxon>
        <taxon>Actinomycetes</taxon>
        <taxon>Mycobacteriales</taxon>
        <taxon>Nocardiaceae</taxon>
        <taxon>Nocardia</taxon>
    </lineage>
</organism>
<feature type="domain" description="Pyridoxamine 5'-phosphate oxidase N-terminal" evidence="2">
    <location>
        <begin position="6"/>
        <end position="126"/>
    </location>
</feature>
<gene>
    <name evidence="3" type="ORF">F5X71_06565</name>
</gene>
<protein>
    <submittedName>
        <fullName evidence="3">TIGR03618 family F420-dependent PPOX class oxidoreductase</fullName>
    </submittedName>
</protein>
<dbReference type="SUPFAM" id="SSF50475">
    <property type="entry name" value="FMN-binding split barrel"/>
    <property type="match status" value="1"/>
</dbReference>
<dbReference type="EMBL" id="CP046171">
    <property type="protein sequence ID" value="QIS02021.1"/>
    <property type="molecule type" value="Genomic_DNA"/>
</dbReference>
<evidence type="ECO:0000259" key="2">
    <source>
        <dbReference type="Pfam" id="PF01243"/>
    </source>
</evidence>
<name>A0A6G9XM49_NOCBR</name>
<dbReference type="GO" id="GO:0005829">
    <property type="term" value="C:cytosol"/>
    <property type="evidence" value="ECO:0007669"/>
    <property type="project" value="TreeGrafter"/>
</dbReference>
<proteinExistence type="predicted"/>
<evidence type="ECO:0000313" key="4">
    <source>
        <dbReference type="Proteomes" id="UP000501705"/>
    </source>
</evidence>
<dbReference type="NCBIfam" id="TIGR03618">
    <property type="entry name" value="Rv1155_F420"/>
    <property type="match status" value="1"/>
</dbReference>
<accession>A0A6G9XM49</accession>
<dbReference type="InterPro" id="IPR011576">
    <property type="entry name" value="Pyridox_Oxase_N"/>
</dbReference>
<evidence type="ECO:0000256" key="1">
    <source>
        <dbReference type="ARBA" id="ARBA00023002"/>
    </source>
</evidence>
<dbReference type="InterPro" id="IPR052019">
    <property type="entry name" value="F420H2_bilvrd_red/Heme_oxyg"/>
</dbReference>
<dbReference type="GO" id="GO:0070967">
    <property type="term" value="F:coenzyme F420 binding"/>
    <property type="evidence" value="ECO:0007669"/>
    <property type="project" value="TreeGrafter"/>
</dbReference>
<sequence length="135" mass="15465">MPTYEIPEKARDLLERPIYASLGTTRPDGAPQVNPMWFVWDGEYIWFTHTNFRQKFKNLAQEPRVSISIFDPDNPYRYIEVRGVVDHVDDDPEGALYTRLAERYGRGSVVPPDAKDRVAIAVRPTGASGYALRDH</sequence>
<dbReference type="RefSeq" id="WP_167461124.1">
    <property type="nucleotide sequence ID" value="NZ_CP046171.1"/>
</dbReference>
<dbReference type="Gene3D" id="2.30.110.10">
    <property type="entry name" value="Electron Transport, Fmn-binding Protein, Chain A"/>
    <property type="match status" value="1"/>
</dbReference>
<dbReference type="InterPro" id="IPR012349">
    <property type="entry name" value="Split_barrel_FMN-bd"/>
</dbReference>
<dbReference type="PANTHER" id="PTHR35176:SF6">
    <property type="entry name" value="HEME OXYGENASE HI_0854-RELATED"/>
    <property type="match status" value="1"/>
</dbReference>
<dbReference type="GO" id="GO:0016627">
    <property type="term" value="F:oxidoreductase activity, acting on the CH-CH group of donors"/>
    <property type="evidence" value="ECO:0007669"/>
    <property type="project" value="TreeGrafter"/>
</dbReference>
<dbReference type="Pfam" id="PF01243">
    <property type="entry name" value="PNPOx_N"/>
    <property type="match status" value="1"/>
</dbReference>
<keyword evidence="1" id="KW-0560">Oxidoreductase</keyword>
<evidence type="ECO:0000313" key="3">
    <source>
        <dbReference type="EMBL" id="QIS02021.1"/>
    </source>
</evidence>
<dbReference type="PANTHER" id="PTHR35176">
    <property type="entry name" value="HEME OXYGENASE HI_0854-RELATED"/>
    <property type="match status" value="1"/>
</dbReference>
<dbReference type="InterPro" id="IPR019920">
    <property type="entry name" value="F420-binding_dom_put"/>
</dbReference>
<dbReference type="Proteomes" id="UP000501705">
    <property type="component" value="Chromosome"/>
</dbReference>
<dbReference type="AlphaFoldDB" id="A0A6G9XM49"/>